<dbReference type="AlphaFoldDB" id="A0A7J7IKG5"/>
<evidence type="ECO:0000256" key="3">
    <source>
        <dbReference type="ARBA" id="ARBA00023274"/>
    </source>
</evidence>
<keyword evidence="3 4" id="KW-0687">Ribonucleoprotein</keyword>
<evidence type="ECO:0000256" key="1">
    <source>
        <dbReference type="ARBA" id="ARBA00006509"/>
    </source>
</evidence>
<dbReference type="PROSITE" id="PS01190">
    <property type="entry name" value="RIBOSOMAL_L36E"/>
    <property type="match status" value="1"/>
</dbReference>
<dbReference type="GO" id="GO:1990904">
    <property type="term" value="C:ribonucleoprotein complex"/>
    <property type="evidence" value="ECO:0007669"/>
    <property type="project" value="UniProtKB-KW"/>
</dbReference>
<sequence>MTLESEGVAIGKQKGHQVTKRVLPVRPAQRKGRLVKKTQFVRALIREVVGFAPYERRIMELLRIGKDKRALKFAKRRLGTQARAKRKISELADALRRR</sequence>
<protein>
    <recommendedName>
        <fullName evidence="4">60S ribosomal protein L36</fullName>
    </recommendedName>
</protein>
<keyword evidence="6" id="KW-1185">Reference proteome</keyword>
<dbReference type="InterPro" id="IPR000509">
    <property type="entry name" value="Ribosomal_eL36"/>
</dbReference>
<evidence type="ECO:0000256" key="2">
    <source>
        <dbReference type="ARBA" id="ARBA00022980"/>
    </source>
</evidence>
<dbReference type="EMBL" id="VWRR01000006">
    <property type="protein sequence ID" value="KAF6003583.1"/>
    <property type="molecule type" value="Genomic_DNA"/>
</dbReference>
<dbReference type="GO" id="GO:0006412">
    <property type="term" value="P:translation"/>
    <property type="evidence" value="ECO:0007669"/>
    <property type="project" value="InterPro"/>
</dbReference>
<comment type="caution">
    <text evidence="5">The sequence shown here is derived from an EMBL/GenBank/DDBJ whole genome shotgun (WGS) entry which is preliminary data.</text>
</comment>
<organism evidence="5 6">
    <name type="scientific">Cyanidiococcus yangmingshanensis</name>
    <dbReference type="NCBI Taxonomy" id="2690220"/>
    <lineage>
        <taxon>Eukaryota</taxon>
        <taxon>Rhodophyta</taxon>
        <taxon>Bangiophyceae</taxon>
        <taxon>Cyanidiales</taxon>
        <taxon>Cyanidiaceae</taxon>
        <taxon>Cyanidiococcus</taxon>
    </lineage>
</organism>
<dbReference type="PANTHER" id="PTHR10114">
    <property type="entry name" value="60S RIBOSOMAL PROTEIN L36"/>
    <property type="match status" value="1"/>
</dbReference>
<accession>A0A7J7IKG5</accession>
<comment type="similarity">
    <text evidence="1 4">Belongs to the eukaryotic ribosomal protein eL36 family.</text>
</comment>
<dbReference type="InterPro" id="IPR038097">
    <property type="entry name" value="Ribosomal_eL36_sf"/>
</dbReference>
<dbReference type="Pfam" id="PF01158">
    <property type="entry name" value="Ribosomal_L36e"/>
    <property type="match status" value="1"/>
</dbReference>
<evidence type="ECO:0000256" key="4">
    <source>
        <dbReference type="RuleBase" id="RU000665"/>
    </source>
</evidence>
<gene>
    <name evidence="5" type="primary">RPL36</name>
    <name evidence="5" type="ORF">F1559_002990</name>
</gene>
<dbReference type="Proteomes" id="UP000530660">
    <property type="component" value="Unassembled WGS sequence"/>
</dbReference>
<reference evidence="5 6" key="1">
    <citation type="journal article" date="2020" name="J. Phycol.">
        <title>Comparative genome analysis reveals Cyanidiococcus gen. nov., a new extremophilic red algal genus sister to Cyanidioschyzon (Cyanidioschyzonaceae, Rhodophyta).</title>
        <authorList>
            <person name="Liu S.-L."/>
            <person name="Chiang Y.-R."/>
            <person name="Yoon H.S."/>
            <person name="Fu H.-Y."/>
        </authorList>
    </citation>
    <scope>NUCLEOTIDE SEQUENCE [LARGE SCALE GENOMIC DNA]</scope>
    <source>
        <strain evidence="5 6">THAL066</strain>
    </source>
</reference>
<dbReference type="GO" id="GO:0005840">
    <property type="term" value="C:ribosome"/>
    <property type="evidence" value="ECO:0007669"/>
    <property type="project" value="UniProtKB-KW"/>
</dbReference>
<keyword evidence="2 4" id="KW-0689">Ribosomal protein</keyword>
<evidence type="ECO:0000313" key="5">
    <source>
        <dbReference type="EMBL" id="KAF6003583.1"/>
    </source>
</evidence>
<dbReference type="FunFam" id="1.10.10.1760:FF:000001">
    <property type="entry name" value="60S ribosomal protein L36"/>
    <property type="match status" value="1"/>
</dbReference>
<dbReference type="Gene3D" id="1.10.10.1760">
    <property type="entry name" value="60S ribosomal protein L36"/>
    <property type="match status" value="1"/>
</dbReference>
<name>A0A7J7IKG5_9RHOD</name>
<evidence type="ECO:0000313" key="6">
    <source>
        <dbReference type="Proteomes" id="UP000530660"/>
    </source>
</evidence>
<proteinExistence type="inferred from homology"/>
<dbReference type="OrthoDB" id="25649at2759"/>
<dbReference type="GO" id="GO:0003735">
    <property type="term" value="F:structural constituent of ribosome"/>
    <property type="evidence" value="ECO:0007669"/>
    <property type="project" value="InterPro"/>
</dbReference>